<dbReference type="InterPro" id="IPR036513">
    <property type="entry name" value="STAS_dom_sf"/>
</dbReference>
<proteinExistence type="inferred from homology"/>
<dbReference type="PANTHER" id="PTHR33495">
    <property type="entry name" value="ANTI-SIGMA FACTOR ANTAGONIST TM_1081-RELATED-RELATED"/>
    <property type="match status" value="1"/>
</dbReference>
<dbReference type="CDD" id="cd07043">
    <property type="entry name" value="STAS_anti-anti-sigma_factors"/>
    <property type="match status" value="1"/>
</dbReference>
<sequence length="134" mass="13854">MTEPAGLSVEVSVISSDAAIITVSGELDVDTGLVLQHQLAGQVVHGRRHLVLDLAEVPFMDSSGLGVIIRAINEVRSIDGSVSLAAPSQVVRRLLDLTGVSMSCRIFDSADAACEALLGQGGETVNTTTGKAAR</sequence>
<evidence type="ECO:0000259" key="3">
    <source>
        <dbReference type="PROSITE" id="PS50801"/>
    </source>
</evidence>
<evidence type="ECO:0000313" key="5">
    <source>
        <dbReference type="Proteomes" id="UP001501777"/>
    </source>
</evidence>
<organism evidence="4 5">
    <name type="scientific">Streptomyces longisporus</name>
    <dbReference type="NCBI Taxonomy" id="1948"/>
    <lineage>
        <taxon>Bacteria</taxon>
        <taxon>Bacillati</taxon>
        <taxon>Actinomycetota</taxon>
        <taxon>Actinomycetes</taxon>
        <taxon>Kitasatosporales</taxon>
        <taxon>Streptomycetaceae</taxon>
        <taxon>Streptomyces</taxon>
    </lineage>
</organism>
<dbReference type="RefSeq" id="WP_344400070.1">
    <property type="nucleotide sequence ID" value="NZ_BAAASG010000006.1"/>
</dbReference>
<evidence type="ECO:0000256" key="2">
    <source>
        <dbReference type="RuleBase" id="RU003749"/>
    </source>
</evidence>
<accession>A0ABP5YSI0</accession>
<comment type="caution">
    <text evidence="4">The sequence shown here is derived from an EMBL/GenBank/DDBJ whole genome shotgun (WGS) entry which is preliminary data.</text>
</comment>
<protein>
    <recommendedName>
        <fullName evidence="2">Anti-sigma factor antagonist</fullName>
    </recommendedName>
</protein>
<feature type="domain" description="STAS" evidence="3">
    <location>
        <begin position="17"/>
        <end position="117"/>
    </location>
</feature>
<dbReference type="Gene3D" id="3.30.750.24">
    <property type="entry name" value="STAS domain"/>
    <property type="match status" value="1"/>
</dbReference>
<evidence type="ECO:0000256" key="1">
    <source>
        <dbReference type="ARBA" id="ARBA00009013"/>
    </source>
</evidence>
<dbReference type="InterPro" id="IPR002645">
    <property type="entry name" value="STAS_dom"/>
</dbReference>
<dbReference type="SUPFAM" id="SSF52091">
    <property type="entry name" value="SpoIIaa-like"/>
    <property type="match status" value="1"/>
</dbReference>
<keyword evidence="5" id="KW-1185">Reference proteome</keyword>
<dbReference type="NCBIfam" id="TIGR00377">
    <property type="entry name" value="ant_ant_sig"/>
    <property type="match status" value="1"/>
</dbReference>
<dbReference type="PROSITE" id="PS50801">
    <property type="entry name" value="STAS"/>
    <property type="match status" value="1"/>
</dbReference>
<dbReference type="Pfam" id="PF01740">
    <property type="entry name" value="STAS"/>
    <property type="match status" value="1"/>
</dbReference>
<gene>
    <name evidence="4" type="ORF">GCM10010276_23460</name>
</gene>
<dbReference type="EMBL" id="BAAASG010000006">
    <property type="protein sequence ID" value="GAA2484961.1"/>
    <property type="molecule type" value="Genomic_DNA"/>
</dbReference>
<dbReference type="Proteomes" id="UP001501777">
    <property type="component" value="Unassembled WGS sequence"/>
</dbReference>
<evidence type="ECO:0000313" key="4">
    <source>
        <dbReference type="EMBL" id="GAA2484961.1"/>
    </source>
</evidence>
<comment type="similarity">
    <text evidence="1 2">Belongs to the anti-sigma-factor antagonist family.</text>
</comment>
<name>A0ABP5YSI0_STRLO</name>
<dbReference type="InterPro" id="IPR003658">
    <property type="entry name" value="Anti-sigma_ant"/>
</dbReference>
<reference evidence="5" key="1">
    <citation type="journal article" date="2019" name="Int. J. Syst. Evol. Microbiol.">
        <title>The Global Catalogue of Microorganisms (GCM) 10K type strain sequencing project: providing services to taxonomists for standard genome sequencing and annotation.</title>
        <authorList>
            <consortium name="The Broad Institute Genomics Platform"/>
            <consortium name="The Broad Institute Genome Sequencing Center for Infectious Disease"/>
            <person name="Wu L."/>
            <person name="Ma J."/>
        </authorList>
    </citation>
    <scope>NUCLEOTIDE SEQUENCE [LARGE SCALE GENOMIC DNA]</scope>
    <source>
        <strain evidence="5">JCM 4395</strain>
    </source>
</reference>
<dbReference type="PANTHER" id="PTHR33495:SF2">
    <property type="entry name" value="ANTI-SIGMA FACTOR ANTAGONIST TM_1081-RELATED"/>
    <property type="match status" value="1"/>
</dbReference>